<reference evidence="1" key="2">
    <citation type="journal article" date="2015" name="Data Brief">
        <title>Shoot transcriptome of the giant reed, Arundo donax.</title>
        <authorList>
            <person name="Barrero R.A."/>
            <person name="Guerrero F.D."/>
            <person name="Moolhuijzen P."/>
            <person name="Goolsby J.A."/>
            <person name="Tidwell J."/>
            <person name="Bellgard S.E."/>
            <person name="Bellgard M.I."/>
        </authorList>
    </citation>
    <scope>NUCLEOTIDE SEQUENCE</scope>
    <source>
        <tissue evidence="1">Shoot tissue taken approximately 20 cm above the soil surface</tissue>
    </source>
</reference>
<accession>A0A0A9E509</accession>
<dbReference type="EMBL" id="GBRH01206833">
    <property type="protein sequence ID" value="JAD91062.1"/>
    <property type="molecule type" value="Transcribed_RNA"/>
</dbReference>
<name>A0A0A9E509_ARUDO</name>
<dbReference type="AlphaFoldDB" id="A0A0A9E509"/>
<sequence>MGSTLLFCSRLIWIIFFCFRNNSYRLLNRTIIIRISVADTPTFTQ</sequence>
<protein>
    <submittedName>
        <fullName evidence="1">Uncharacterized protein</fullName>
    </submittedName>
</protein>
<organism evidence="1">
    <name type="scientific">Arundo donax</name>
    <name type="common">Giant reed</name>
    <name type="synonym">Donax arundinaceus</name>
    <dbReference type="NCBI Taxonomy" id="35708"/>
    <lineage>
        <taxon>Eukaryota</taxon>
        <taxon>Viridiplantae</taxon>
        <taxon>Streptophyta</taxon>
        <taxon>Embryophyta</taxon>
        <taxon>Tracheophyta</taxon>
        <taxon>Spermatophyta</taxon>
        <taxon>Magnoliopsida</taxon>
        <taxon>Liliopsida</taxon>
        <taxon>Poales</taxon>
        <taxon>Poaceae</taxon>
        <taxon>PACMAD clade</taxon>
        <taxon>Arundinoideae</taxon>
        <taxon>Arundineae</taxon>
        <taxon>Arundo</taxon>
    </lineage>
</organism>
<proteinExistence type="predicted"/>
<reference evidence="1" key="1">
    <citation type="submission" date="2014-09" db="EMBL/GenBank/DDBJ databases">
        <authorList>
            <person name="Magalhaes I.L.F."/>
            <person name="Oliveira U."/>
            <person name="Santos F.R."/>
            <person name="Vidigal T.H.D.A."/>
            <person name="Brescovit A.D."/>
            <person name="Santos A.J."/>
        </authorList>
    </citation>
    <scope>NUCLEOTIDE SEQUENCE</scope>
    <source>
        <tissue evidence="1">Shoot tissue taken approximately 20 cm above the soil surface</tissue>
    </source>
</reference>
<evidence type="ECO:0000313" key="1">
    <source>
        <dbReference type="EMBL" id="JAD91062.1"/>
    </source>
</evidence>